<dbReference type="CDD" id="cd10033">
    <property type="entry name" value="UDG_like"/>
    <property type="match status" value="1"/>
</dbReference>
<dbReference type="InterPro" id="IPR036895">
    <property type="entry name" value="Uracil-DNA_glycosylase-like_sf"/>
</dbReference>
<gene>
    <name evidence="2" type="ORF">WDC_0580</name>
</gene>
<name>A0A0D0YX72_9LACO</name>
<dbReference type="Gene3D" id="3.40.470.10">
    <property type="entry name" value="Uracil-DNA glycosylase-like domain"/>
    <property type="match status" value="1"/>
</dbReference>
<keyword evidence="3" id="KW-1185">Reference proteome</keyword>
<reference evidence="2 3" key="1">
    <citation type="submission" date="2013-08" db="EMBL/GenBank/DDBJ databases">
        <title>Lactobacillus wasatchii sp. WDC04, a late gas producing bacteria isolated from aged chedder cheese.</title>
        <authorList>
            <person name="Oberg C.J."/>
            <person name="Culumber M."/>
            <person name="McMahon D.J."/>
            <person name="Broadbent J.R."/>
            <person name="Oberg T.S."/>
            <person name="Ortaki F."/>
        </authorList>
    </citation>
    <scope>NUCLEOTIDE SEQUENCE [LARGE SCALE GENOMIC DNA]</scope>
    <source>
        <strain evidence="2 3">WDC04</strain>
    </source>
</reference>
<dbReference type="PATRIC" id="fig|1335616.4.peg.581"/>
<feature type="domain" description="Uracil-DNA glycosylase-like" evidence="1">
    <location>
        <begin position="28"/>
        <end position="185"/>
    </location>
</feature>
<dbReference type="SMART" id="SM00986">
    <property type="entry name" value="UDG"/>
    <property type="match status" value="1"/>
</dbReference>
<organism evidence="2 3">
    <name type="scientific">Paucilactobacillus wasatchensis</name>
    <dbReference type="NCBI Taxonomy" id="1335616"/>
    <lineage>
        <taxon>Bacteria</taxon>
        <taxon>Bacillati</taxon>
        <taxon>Bacillota</taxon>
        <taxon>Bacilli</taxon>
        <taxon>Lactobacillales</taxon>
        <taxon>Lactobacillaceae</taxon>
        <taxon>Paucilactobacillus</taxon>
    </lineage>
</organism>
<accession>A0A0D0YX72</accession>
<dbReference type="RefSeq" id="WP_044010291.1">
    <property type="nucleotide sequence ID" value="NZ_AWTT01000009.1"/>
</dbReference>
<dbReference type="OrthoDB" id="9789139at2"/>
<proteinExistence type="predicted"/>
<evidence type="ECO:0000259" key="1">
    <source>
        <dbReference type="SMART" id="SM00986"/>
    </source>
</evidence>
<dbReference type="SUPFAM" id="SSF52141">
    <property type="entry name" value="Uracil-DNA glycosylase-like"/>
    <property type="match status" value="1"/>
</dbReference>
<protein>
    <recommendedName>
        <fullName evidence="1">Uracil-DNA glycosylase-like domain-containing protein</fullName>
    </recommendedName>
</protein>
<dbReference type="Pfam" id="PF03167">
    <property type="entry name" value="UDG"/>
    <property type="match status" value="1"/>
</dbReference>
<evidence type="ECO:0000313" key="3">
    <source>
        <dbReference type="Proteomes" id="UP000032279"/>
    </source>
</evidence>
<dbReference type="AlphaFoldDB" id="A0A0D0YX72"/>
<dbReference type="PANTHER" id="PTHR42160">
    <property type="entry name" value="URACIL-DNA GLYCOSYLASE SUPERFAMILY PROTEIN"/>
    <property type="match status" value="1"/>
</dbReference>
<dbReference type="InterPro" id="IPR005122">
    <property type="entry name" value="Uracil-DNA_glycosylase-like"/>
</dbReference>
<dbReference type="STRING" id="1335616.WDC_0580"/>
<comment type="caution">
    <text evidence="2">The sequence shown here is derived from an EMBL/GenBank/DDBJ whole genome shotgun (WGS) entry which is preliminary data.</text>
</comment>
<dbReference type="InterPro" id="IPR047124">
    <property type="entry name" value="HI_0220.2"/>
</dbReference>
<evidence type="ECO:0000313" key="2">
    <source>
        <dbReference type="EMBL" id="KIS03839.1"/>
    </source>
</evidence>
<dbReference type="SMART" id="SM00987">
    <property type="entry name" value="UreE_C"/>
    <property type="match status" value="1"/>
</dbReference>
<dbReference type="PANTHER" id="PTHR42160:SF1">
    <property type="entry name" value="URACIL-DNA GLYCOSYLASE SUPERFAMILY PROTEIN"/>
    <property type="match status" value="1"/>
</dbReference>
<sequence>MKTAEQIFDAIQADPANAQFTSEAILPLYHIEPHAKILIISQAPSKKAQESMLFWNDPSGDRLRDWMGVTADEFYHSGKVAVVPLDFYYPGKGPHGDLPPRKGFAKKWHASLLELMPEVELTLLIGQYAQKYYLGAKRQTTLTQTVRQYEDYLPTYFPLVHPSPLNYGWMKKNPWFTADVVPALQQKVRLIMASNGQQL</sequence>
<dbReference type="Proteomes" id="UP000032279">
    <property type="component" value="Unassembled WGS sequence"/>
</dbReference>
<dbReference type="EMBL" id="AWTT01000009">
    <property type="protein sequence ID" value="KIS03839.1"/>
    <property type="molecule type" value="Genomic_DNA"/>
</dbReference>